<proteinExistence type="predicted"/>
<dbReference type="PANTHER" id="PTHR30005">
    <property type="entry name" value="EXOPOLYPHOSPHATASE"/>
    <property type="match status" value="1"/>
</dbReference>
<dbReference type="Pfam" id="PF21447">
    <property type="entry name" value="Ppx-GppA_III"/>
    <property type="match status" value="1"/>
</dbReference>
<dbReference type="GO" id="GO:0004309">
    <property type="term" value="F:exopolyphosphatase activity"/>
    <property type="evidence" value="ECO:0007669"/>
    <property type="project" value="TreeGrafter"/>
</dbReference>
<dbReference type="Proteomes" id="UP000189800">
    <property type="component" value="Unassembled WGS sequence"/>
</dbReference>
<name>A0A1T0CPF2_9GAMM</name>
<dbReference type="SUPFAM" id="SSF53067">
    <property type="entry name" value="Actin-like ATPase domain"/>
    <property type="match status" value="2"/>
</dbReference>
<dbReference type="OrthoDB" id="9793035at2"/>
<dbReference type="InterPro" id="IPR043129">
    <property type="entry name" value="ATPase_NBD"/>
</dbReference>
<dbReference type="Gene3D" id="3.30.420.150">
    <property type="entry name" value="Exopolyphosphatase. Domain 2"/>
    <property type="match status" value="1"/>
</dbReference>
<dbReference type="Gene3D" id="1.10.3210.10">
    <property type="entry name" value="Hypothetical protein af1432"/>
    <property type="match status" value="1"/>
</dbReference>
<dbReference type="RefSeq" id="WP_078254051.1">
    <property type="nucleotide sequence ID" value="NZ_MUYU01000012.1"/>
</dbReference>
<evidence type="ECO:0000259" key="3">
    <source>
        <dbReference type="Pfam" id="PF21447"/>
    </source>
</evidence>
<dbReference type="InterPro" id="IPR003695">
    <property type="entry name" value="Ppx_GppA_N"/>
</dbReference>
<dbReference type="Gene3D" id="3.30.420.40">
    <property type="match status" value="1"/>
</dbReference>
<dbReference type="FunFam" id="3.30.420.40:FF:000023">
    <property type="entry name" value="Guanosine-5'-triphosphate,3'-diphosphate pyrophosphatase"/>
    <property type="match status" value="1"/>
</dbReference>
<evidence type="ECO:0000259" key="2">
    <source>
        <dbReference type="Pfam" id="PF02541"/>
    </source>
</evidence>
<dbReference type="InterPro" id="IPR048950">
    <property type="entry name" value="Ppx_GppA_C"/>
</dbReference>
<evidence type="ECO:0000256" key="1">
    <source>
        <dbReference type="ARBA" id="ARBA00022801"/>
    </source>
</evidence>
<dbReference type="PIRSF" id="PIRSF001267">
    <property type="entry name" value="Pyrophosphatase_GppA_Ppx"/>
    <property type="match status" value="1"/>
</dbReference>
<dbReference type="Pfam" id="PF02541">
    <property type="entry name" value="Ppx-GppA"/>
    <property type="match status" value="1"/>
</dbReference>
<dbReference type="SUPFAM" id="SSF109604">
    <property type="entry name" value="HD-domain/PDEase-like"/>
    <property type="match status" value="1"/>
</dbReference>
<comment type="caution">
    <text evidence="4">The sequence shown here is derived from an EMBL/GenBank/DDBJ whole genome shotgun (WGS) entry which is preliminary data.</text>
</comment>
<accession>A0A1T0CPF2</accession>
<dbReference type="STRING" id="470453.B0680_05275"/>
<sequence>MDLIRQELDKLASVDLGSNSFHLAIAERHGDKLKKVASMSEKVQLGAGLDENNHLSESVQARGLDCLARFAGRLVDVPINRVRVVATNALRQAINSDDFIQKANAILPVPIEIISGREEARLIYLGVSHTSHSTRQRLVVDIGGGSTELIIGKGLTPLLTESAQMGSVSFTQRFFKDGQISDIAFERAIYAAQKEIIQHANRYKKTGFEEVLGSSGTIKVIKQALAGFGLGDDITIAGVEQLRASLVACGHVDEIDFAGVKAHRKAFFPAGVAILLAVMKVFGIRLMRYCDGALREGVMYDLLSRLGSDDVRDDSVLALMERFGVDKKQAKRVAKTAQALFDQVADTLHLSLDNEQLLKRAALLHEIGQAIGHSGYHEHGAYMLKHADMAGFSRTDQQKLSSLVRYHRRGITANDLDLLQQIGGRKLATLALLLRIAVVANHSRTELGKQQLKLDITSDQHWHIQVQIDKPEHQACVIDISDEATWFAKWGIGLSVTGV</sequence>
<protein>
    <submittedName>
        <fullName evidence="4">Exopolyphosphatase</fullName>
    </submittedName>
</protein>
<dbReference type="EMBL" id="MUYU01000012">
    <property type="protein sequence ID" value="OOS24194.1"/>
    <property type="molecule type" value="Genomic_DNA"/>
</dbReference>
<dbReference type="AlphaFoldDB" id="A0A1T0CPF2"/>
<dbReference type="PANTHER" id="PTHR30005:SF14">
    <property type="entry name" value="EXOPOLYPHOSPHATASE"/>
    <property type="match status" value="1"/>
</dbReference>
<evidence type="ECO:0000313" key="5">
    <source>
        <dbReference type="Proteomes" id="UP000189800"/>
    </source>
</evidence>
<keyword evidence="5" id="KW-1185">Reference proteome</keyword>
<dbReference type="InterPro" id="IPR050273">
    <property type="entry name" value="GppA/Ppx_hydrolase"/>
</dbReference>
<organism evidence="4 5">
    <name type="scientific">Moraxella pluranimalium</name>
    <dbReference type="NCBI Taxonomy" id="470453"/>
    <lineage>
        <taxon>Bacteria</taxon>
        <taxon>Pseudomonadati</taxon>
        <taxon>Pseudomonadota</taxon>
        <taxon>Gammaproteobacteria</taxon>
        <taxon>Moraxellales</taxon>
        <taxon>Moraxellaceae</taxon>
        <taxon>Moraxella</taxon>
    </lineage>
</organism>
<dbReference type="InterPro" id="IPR030673">
    <property type="entry name" value="PyroPPase_GppA_Ppx"/>
</dbReference>
<reference evidence="4 5" key="1">
    <citation type="submission" date="2017-02" db="EMBL/GenBank/DDBJ databases">
        <title>Draft genome sequence of Moraxella pluranimalium CCUG 54913T type strain.</title>
        <authorList>
            <person name="Salva-Serra F."/>
            <person name="Engstrom-Jakobsson H."/>
            <person name="Thorell K."/>
            <person name="Jaen-Luchoro D."/>
            <person name="Gonzales-Siles L."/>
            <person name="Karlsson R."/>
            <person name="Yazdan S."/>
            <person name="Boulund F."/>
            <person name="Johnning A."/>
            <person name="Engstrand L."/>
            <person name="Kristiansson E."/>
            <person name="Moore E."/>
        </authorList>
    </citation>
    <scope>NUCLEOTIDE SEQUENCE [LARGE SCALE GENOMIC DNA]</scope>
    <source>
        <strain evidence="4 5">CCUG 54913</strain>
    </source>
</reference>
<gene>
    <name evidence="4" type="ORF">B0680_05275</name>
</gene>
<feature type="domain" description="Ppx/GppA phosphatase N-terminal" evidence="2">
    <location>
        <begin position="25"/>
        <end position="305"/>
    </location>
</feature>
<keyword evidence="1" id="KW-0378">Hydrolase</keyword>
<feature type="domain" description="Ppx/GppA phosphatase C-terminal" evidence="3">
    <location>
        <begin position="311"/>
        <end position="467"/>
    </location>
</feature>
<dbReference type="GO" id="GO:0006798">
    <property type="term" value="P:polyphosphate catabolic process"/>
    <property type="evidence" value="ECO:0007669"/>
    <property type="project" value="TreeGrafter"/>
</dbReference>
<evidence type="ECO:0000313" key="4">
    <source>
        <dbReference type="EMBL" id="OOS24194.1"/>
    </source>
</evidence>
<dbReference type="CDD" id="cd24053">
    <property type="entry name" value="ASKHA_NBD_EcPPX-GppA-like"/>
    <property type="match status" value="1"/>
</dbReference>